<evidence type="ECO:0000256" key="1">
    <source>
        <dbReference type="ARBA" id="ARBA00022741"/>
    </source>
</evidence>
<dbReference type="InterPro" id="IPR036249">
    <property type="entry name" value="Thioredoxin-like_sf"/>
</dbReference>
<reference evidence="5" key="2">
    <citation type="submission" date="2021-09" db="EMBL/GenBank/DDBJ databases">
        <authorList>
            <person name="Gilroy R."/>
        </authorList>
    </citation>
    <scope>NUCLEOTIDE SEQUENCE</scope>
    <source>
        <strain evidence="5">USAMLcec12-2067</strain>
    </source>
</reference>
<dbReference type="EC" id="1.17.4.2" evidence="5"/>
<dbReference type="NCBIfam" id="NF006126">
    <property type="entry name" value="PRK08270.1"/>
    <property type="match status" value="1"/>
</dbReference>
<sequence>MYEVQKRDGQVAEFDIAKISSAIAKAFEALEKQYHPSTIDLLALNVTAHFEPKIKNGVIAVEDIQDSVEEVLSTAGYADVAKSYILYRRQREKVRNANATLLDYKDLVDQYVKVEDWRVKENSTVTYSVGGLILSNSGAITANYWLSEIYDDEVANAHRNADIHLHDLSMLTGYCAGWSLKQLIQEGLGGVPGKITSKPASHLSSLCNQMVNFLGIMQNEWAGAQAFSSFDTYLAPFVKVDNLTYEETKQCIESFVFGVNTPSRWGTQAPFSNITLDWVCPADLRDQPAIVGGREMDFTYGDCKREMDMVNKAFIEIMIEGDANGRGFQYPIPTYSITSDFDWSETENNRLLFEMTSKYGTPYFSNYINSDMEPSDVRSMCCRLRLDLRELRKKSGGFFGSGESTGSVGVVTINMPRLAYLASDEADFYRRLDHLMDVAARSLKTKREVITRLLNAGLYPYTKRYLGTFENHFSTIGLVGMNEACLNASWLRVDLTHEPAQAFTKDVLNHMRDRLSDYQEKYGDLYNLEATPAESTTYRFAKHDKEQFPDIVTANDQGKPYYTNSSHLPVGFTDDIFSALDVQDELQTLYTSGTVFHAFLGEKLPDWKAAATLVRKIAENYKLPYYTLSPTYSVCKNHGYIAGEVYECPCCHEETEVYSRITGYYRPVKNWNDGKSQEFADRVEYDLAHSHLTRSGVRTAAAAEQAGQAGSHVTLDAALGGKAAARADGGEAVVVSDDVAAALGEAAPVVPVAASALDRSALPAGVYLVATRTCPNCKHAAAQLDAAGIAYEELLAEENVELAQRYRIMQAPTLLEVGVDGAVQITSGAAAAFQRISEMRAHATV</sequence>
<dbReference type="InterPro" id="IPR012833">
    <property type="entry name" value="NrdD"/>
</dbReference>
<name>A0A9D2VLW9_9ACTN</name>
<evidence type="ECO:0000313" key="5">
    <source>
        <dbReference type="EMBL" id="HJH44375.1"/>
    </source>
</evidence>
<gene>
    <name evidence="5" type="ORF">K8V16_11355</name>
</gene>
<dbReference type="PANTHER" id="PTHR21075">
    <property type="entry name" value="ANAEROBIC RIBONUCLEOSIDE-TRIPHOSPHATE REDUCTASE"/>
    <property type="match status" value="1"/>
</dbReference>
<evidence type="ECO:0000256" key="3">
    <source>
        <dbReference type="PROSITE-ProRule" id="PRU00492"/>
    </source>
</evidence>
<evidence type="ECO:0000313" key="6">
    <source>
        <dbReference type="Proteomes" id="UP000789325"/>
    </source>
</evidence>
<dbReference type="PANTHER" id="PTHR21075:SF0">
    <property type="entry name" value="ANAEROBIC RIBONUCLEOSIDE-TRIPHOSPHATE REDUCTASE"/>
    <property type="match status" value="1"/>
</dbReference>
<proteinExistence type="predicted"/>
<dbReference type="Proteomes" id="UP000789325">
    <property type="component" value="Unassembled WGS sequence"/>
</dbReference>
<dbReference type="SUPFAM" id="SSF51998">
    <property type="entry name" value="PFL-like glycyl radical enzymes"/>
    <property type="match status" value="1"/>
</dbReference>
<protein>
    <submittedName>
        <fullName evidence="5">Ribonucleoside triphosphate reductase</fullName>
        <ecNumber evidence="5">1.17.4.2</ecNumber>
    </submittedName>
</protein>
<evidence type="ECO:0000256" key="2">
    <source>
        <dbReference type="ARBA" id="ARBA00022840"/>
    </source>
</evidence>
<dbReference type="GO" id="GO:0005524">
    <property type="term" value="F:ATP binding"/>
    <property type="evidence" value="ECO:0007669"/>
    <property type="project" value="UniProtKB-UniRule"/>
</dbReference>
<dbReference type="GO" id="GO:0004748">
    <property type="term" value="F:ribonucleoside-diphosphate reductase activity, thioredoxin disulfide as acceptor"/>
    <property type="evidence" value="ECO:0007669"/>
    <property type="project" value="TreeGrafter"/>
</dbReference>
<dbReference type="NCBIfam" id="TIGR02487">
    <property type="entry name" value="NrdD"/>
    <property type="match status" value="1"/>
</dbReference>
<feature type="domain" description="ATP-cone" evidence="4">
    <location>
        <begin position="2"/>
        <end position="95"/>
    </location>
</feature>
<dbReference type="GO" id="GO:0006260">
    <property type="term" value="P:DNA replication"/>
    <property type="evidence" value="ECO:0007669"/>
    <property type="project" value="InterPro"/>
</dbReference>
<dbReference type="GO" id="GO:0008998">
    <property type="term" value="F:ribonucleoside-triphosphate reductase (thioredoxin) activity"/>
    <property type="evidence" value="ECO:0007669"/>
    <property type="project" value="UniProtKB-EC"/>
</dbReference>
<dbReference type="EMBL" id="DYZL01000228">
    <property type="protein sequence ID" value="HJH44375.1"/>
    <property type="molecule type" value="Genomic_DNA"/>
</dbReference>
<comment type="caution">
    <text evidence="5">The sequence shown here is derived from an EMBL/GenBank/DDBJ whole genome shotgun (WGS) entry which is preliminary data.</text>
</comment>
<dbReference type="GO" id="GO:0009265">
    <property type="term" value="P:2'-deoxyribonucleotide biosynthetic process"/>
    <property type="evidence" value="ECO:0007669"/>
    <property type="project" value="TreeGrafter"/>
</dbReference>
<dbReference type="AlphaFoldDB" id="A0A9D2VLW9"/>
<dbReference type="PROSITE" id="PS51161">
    <property type="entry name" value="ATP_CONE"/>
    <property type="match status" value="1"/>
</dbReference>
<dbReference type="Pfam" id="PF03477">
    <property type="entry name" value="ATP-cone"/>
    <property type="match status" value="1"/>
</dbReference>
<accession>A0A9D2VLW9</accession>
<keyword evidence="5" id="KW-0560">Oxidoreductase</keyword>
<dbReference type="InterPro" id="IPR005144">
    <property type="entry name" value="ATP-cone_dom"/>
</dbReference>
<evidence type="ECO:0000259" key="4">
    <source>
        <dbReference type="PROSITE" id="PS51161"/>
    </source>
</evidence>
<reference evidence="5" key="1">
    <citation type="journal article" date="2021" name="PeerJ">
        <title>Extensive microbial diversity within the chicken gut microbiome revealed by metagenomics and culture.</title>
        <authorList>
            <person name="Gilroy R."/>
            <person name="Ravi A."/>
            <person name="Getino M."/>
            <person name="Pursley I."/>
            <person name="Horton D.L."/>
            <person name="Alikhan N.F."/>
            <person name="Baker D."/>
            <person name="Gharbi K."/>
            <person name="Hall N."/>
            <person name="Watson M."/>
            <person name="Adriaenssens E.M."/>
            <person name="Foster-Nyarko E."/>
            <person name="Jarju S."/>
            <person name="Secka A."/>
            <person name="Antonio M."/>
            <person name="Oren A."/>
            <person name="Chaudhuri R.R."/>
            <person name="La Ragione R."/>
            <person name="Hildebrand F."/>
            <person name="Pallen M.J."/>
        </authorList>
    </citation>
    <scope>NUCLEOTIDE SEQUENCE</scope>
    <source>
        <strain evidence="5">USAMLcec12-2067</strain>
    </source>
</reference>
<dbReference type="SUPFAM" id="SSF52833">
    <property type="entry name" value="Thioredoxin-like"/>
    <property type="match status" value="1"/>
</dbReference>
<dbReference type="CDD" id="cd01675">
    <property type="entry name" value="RNR_III"/>
    <property type="match status" value="1"/>
</dbReference>
<dbReference type="GO" id="GO:0031250">
    <property type="term" value="C:anaerobic ribonucleoside-triphosphate reductase complex"/>
    <property type="evidence" value="ECO:0007669"/>
    <property type="project" value="TreeGrafter"/>
</dbReference>
<keyword evidence="2 3" id="KW-0067">ATP-binding</keyword>
<dbReference type="Pfam" id="PF13597">
    <property type="entry name" value="NRDD"/>
    <property type="match status" value="1"/>
</dbReference>
<dbReference type="Gene3D" id="3.20.70.20">
    <property type="match status" value="1"/>
</dbReference>
<keyword evidence="1 3" id="KW-0547">Nucleotide-binding</keyword>
<organism evidence="5 6">
    <name type="scientific">Rubneribacter badeniensis</name>
    <dbReference type="NCBI Taxonomy" id="2070688"/>
    <lineage>
        <taxon>Bacteria</taxon>
        <taxon>Bacillati</taxon>
        <taxon>Actinomycetota</taxon>
        <taxon>Coriobacteriia</taxon>
        <taxon>Eggerthellales</taxon>
        <taxon>Eggerthellaceae</taxon>
        <taxon>Rubneribacter</taxon>
    </lineage>
</organism>